<reference evidence="6" key="1">
    <citation type="submission" date="2017-03" db="EMBL/GenBank/DDBJ databases">
        <authorList>
            <person name="Sharma R."/>
            <person name="Thines M."/>
        </authorList>
    </citation>
    <scope>NUCLEOTIDE SEQUENCE [LARGE SCALE GENOMIC DNA]</scope>
</reference>
<dbReference type="GO" id="GO:0016787">
    <property type="term" value="F:hydrolase activity"/>
    <property type="evidence" value="ECO:0007669"/>
    <property type="project" value="InterPro"/>
</dbReference>
<dbReference type="Proteomes" id="UP000192927">
    <property type="component" value="Unassembled WGS sequence"/>
</dbReference>
<dbReference type="AlphaFoldDB" id="A0A1W5D026"/>
<evidence type="ECO:0000256" key="2">
    <source>
        <dbReference type="ARBA" id="ARBA00023239"/>
    </source>
</evidence>
<evidence type="ECO:0000259" key="4">
    <source>
        <dbReference type="Pfam" id="PF04909"/>
    </source>
</evidence>
<dbReference type="GO" id="GO:0019748">
    <property type="term" value="P:secondary metabolic process"/>
    <property type="evidence" value="ECO:0007669"/>
    <property type="project" value="TreeGrafter"/>
</dbReference>
<dbReference type="InterPro" id="IPR032465">
    <property type="entry name" value="ACMSD"/>
</dbReference>
<dbReference type="InterPro" id="IPR006680">
    <property type="entry name" value="Amidohydro-rel"/>
</dbReference>
<dbReference type="GO" id="GO:0005829">
    <property type="term" value="C:cytosol"/>
    <property type="evidence" value="ECO:0007669"/>
    <property type="project" value="TreeGrafter"/>
</dbReference>
<dbReference type="GO" id="GO:0016831">
    <property type="term" value="F:carboxy-lyase activity"/>
    <property type="evidence" value="ECO:0007669"/>
    <property type="project" value="UniProtKB-KW"/>
</dbReference>
<keyword evidence="2 3" id="KW-0456">Lyase</keyword>
<dbReference type="Pfam" id="PF04909">
    <property type="entry name" value="Amidohydro_2"/>
    <property type="match status" value="1"/>
</dbReference>
<dbReference type="SUPFAM" id="SSF51556">
    <property type="entry name" value="Metallo-dependent hydrolases"/>
    <property type="match status" value="1"/>
</dbReference>
<comment type="similarity">
    <text evidence="3">Belongs to the metallo-dependent hydrolases superfamily.</text>
</comment>
<dbReference type="InterPro" id="IPR032466">
    <property type="entry name" value="Metal_Hydrolase"/>
</dbReference>
<protein>
    <submittedName>
        <fullName evidence="5">Uracil-5-carboxylate decarboxylase</fullName>
    </submittedName>
</protein>
<dbReference type="PANTHER" id="PTHR21240:SF28">
    <property type="entry name" value="ISO-OROTATE DECARBOXYLASE (EUROFUNG)"/>
    <property type="match status" value="1"/>
</dbReference>
<dbReference type="PANTHER" id="PTHR21240">
    <property type="entry name" value="2-AMINO-3-CARBOXYLMUCONATE-6-SEMIALDEHYDE DECARBOXYLASE"/>
    <property type="match status" value="1"/>
</dbReference>
<keyword evidence="1 3" id="KW-0210">Decarboxylase</keyword>
<evidence type="ECO:0000313" key="6">
    <source>
        <dbReference type="Proteomes" id="UP000192927"/>
    </source>
</evidence>
<keyword evidence="6" id="KW-1185">Reference proteome</keyword>
<feature type="domain" description="Amidohydrolase-related" evidence="4">
    <location>
        <begin position="27"/>
        <end position="291"/>
    </location>
</feature>
<dbReference type="EMBL" id="FWEW01001082">
    <property type="protein sequence ID" value="SLM36411.1"/>
    <property type="molecule type" value="Genomic_DNA"/>
</dbReference>
<name>A0A1W5D026_9LECA</name>
<sequence length="291" mass="31182">MRTHHITASILSLANPWLDFLPPGSAPAAARTLNNELSAISAAHPGVLYAFAALPLTAPVADVVAEVRRVKGLQGVKGVIMGTTGLGRGLDDEGMGPVWAALEETGLLVFLHPHYGVPGEVYGPRAGEYGHVLPLAVGFPMETTVAFARMYLGGVFERWAGLKVLLAHSGGAVPFLAGRIESCVRHERTFRNKEGKEVQRRGIWEVLRGNVWLDAVVYSEVGLKAAVEAVGKERVLFGTDRPFFPPLDDEEGEGVWPSVRMNVDAVRGAFGDDEEAANMVLGGNAVELLKL</sequence>
<evidence type="ECO:0000256" key="1">
    <source>
        <dbReference type="ARBA" id="ARBA00022793"/>
    </source>
</evidence>
<proteinExistence type="inferred from homology"/>
<evidence type="ECO:0000256" key="3">
    <source>
        <dbReference type="RuleBase" id="RU366045"/>
    </source>
</evidence>
<dbReference type="Gene3D" id="3.20.20.140">
    <property type="entry name" value="Metal-dependent hydrolases"/>
    <property type="match status" value="1"/>
</dbReference>
<accession>A0A1W5D026</accession>
<evidence type="ECO:0000313" key="5">
    <source>
        <dbReference type="EMBL" id="SLM36411.1"/>
    </source>
</evidence>
<organism evidence="5 6">
    <name type="scientific">Lasallia pustulata</name>
    <dbReference type="NCBI Taxonomy" id="136370"/>
    <lineage>
        <taxon>Eukaryota</taxon>
        <taxon>Fungi</taxon>
        <taxon>Dikarya</taxon>
        <taxon>Ascomycota</taxon>
        <taxon>Pezizomycotina</taxon>
        <taxon>Lecanoromycetes</taxon>
        <taxon>OSLEUM clade</taxon>
        <taxon>Umbilicariomycetidae</taxon>
        <taxon>Umbilicariales</taxon>
        <taxon>Umbilicariaceae</taxon>
        <taxon>Lasallia</taxon>
    </lineage>
</organism>